<dbReference type="PANTHER" id="PTHR30537">
    <property type="entry name" value="HTH-TYPE TRANSCRIPTIONAL REGULATOR"/>
    <property type="match status" value="1"/>
</dbReference>
<reference evidence="6 7" key="1">
    <citation type="submission" date="2015-05" db="EMBL/GenBank/DDBJ databases">
        <title>Genome sequencing and analysis of members of genus Stenotrophomonas.</title>
        <authorList>
            <person name="Patil P.P."/>
            <person name="Midha S."/>
            <person name="Patil P.B."/>
        </authorList>
    </citation>
    <scope>NUCLEOTIDE SEQUENCE [LARGE SCALE GENOMIC DNA]</scope>
    <source>
        <strain evidence="6 7">JCM 16244</strain>
    </source>
</reference>
<evidence type="ECO:0000313" key="6">
    <source>
        <dbReference type="EMBL" id="KRG84379.1"/>
    </source>
</evidence>
<dbReference type="InterPro" id="IPR005119">
    <property type="entry name" value="LysR_subst-bd"/>
</dbReference>
<evidence type="ECO:0000259" key="5">
    <source>
        <dbReference type="PROSITE" id="PS50931"/>
    </source>
</evidence>
<dbReference type="SUPFAM" id="SSF46785">
    <property type="entry name" value="Winged helix' DNA-binding domain"/>
    <property type="match status" value="1"/>
</dbReference>
<dbReference type="Pfam" id="PF00126">
    <property type="entry name" value="HTH_1"/>
    <property type="match status" value="1"/>
</dbReference>
<sequence>MTTHTPHWDDARALLAVLRAGSLLAAARTLGVTQPTVRRRIESLEAALGMPLFTRGNATLVPTETALGLRRHLEAMERAAAAFQRGASADATSPGGRVRVTTSEMLGVEFLPSLLASLHERLETIEVELSLTDRIEDLVEHGADIALRTMRPEQAPVIARRVGVIRVGLFAAPELIEHRGTPPDLEALTAWPLVTPDRSAKDWAKLHLHGFPADATGVLRTDNHLAQLAAVRAGIGIGPCHCTIARRDGLVSVLEEAFGFELELWLAMPESLRSVHRITAAYRHLGDALETALGSFQR</sequence>
<dbReference type="GO" id="GO:0003700">
    <property type="term" value="F:DNA-binding transcription factor activity"/>
    <property type="evidence" value="ECO:0007669"/>
    <property type="project" value="InterPro"/>
</dbReference>
<dbReference type="RefSeq" id="WP_083490144.1">
    <property type="nucleotide sequence ID" value="NZ_LDJP01000054.1"/>
</dbReference>
<comment type="similarity">
    <text evidence="1">Belongs to the LysR transcriptional regulatory family.</text>
</comment>
<keyword evidence="7" id="KW-1185">Reference proteome</keyword>
<dbReference type="InterPro" id="IPR000847">
    <property type="entry name" value="LysR_HTH_N"/>
</dbReference>
<keyword evidence="4" id="KW-0804">Transcription</keyword>
<dbReference type="PRINTS" id="PR00039">
    <property type="entry name" value="HTHLYSR"/>
</dbReference>
<name>A0A0R0DR96_9GAMM</name>
<dbReference type="InterPro" id="IPR036390">
    <property type="entry name" value="WH_DNA-bd_sf"/>
</dbReference>
<proteinExistence type="inferred from homology"/>
<dbReference type="GO" id="GO:0006351">
    <property type="term" value="P:DNA-templated transcription"/>
    <property type="evidence" value="ECO:0007669"/>
    <property type="project" value="TreeGrafter"/>
</dbReference>
<dbReference type="AlphaFoldDB" id="A0A0R0DR96"/>
<dbReference type="PROSITE" id="PS50931">
    <property type="entry name" value="HTH_LYSR"/>
    <property type="match status" value="1"/>
</dbReference>
<keyword evidence="3" id="KW-0238">DNA-binding</keyword>
<dbReference type="Pfam" id="PF03466">
    <property type="entry name" value="LysR_substrate"/>
    <property type="match status" value="1"/>
</dbReference>
<gene>
    <name evidence="6" type="ORF">ABB34_09330</name>
</gene>
<dbReference type="OrthoDB" id="570111at2"/>
<dbReference type="InterPro" id="IPR036388">
    <property type="entry name" value="WH-like_DNA-bd_sf"/>
</dbReference>
<dbReference type="Proteomes" id="UP000050940">
    <property type="component" value="Unassembled WGS sequence"/>
</dbReference>
<evidence type="ECO:0000313" key="7">
    <source>
        <dbReference type="Proteomes" id="UP000050940"/>
    </source>
</evidence>
<dbReference type="SUPFAM" id="SSF53850">
    <property type="entry name" value="Periplasmic binding protein-like II"/>
    <property type="match status" value="1"/>
</dbReference>
<dbReference type="EMBL" id="LDJP01000054">
    <property type="protein sequence ID" value="KRG84379.1"/>
    <property type="molecule type" value="Genomic_DNA"/>
</dbReference>
<dbReference type="GO" id="GO:0043565">
    <property type="term" value="F:sequence-specific DNA binding"/>
    <property type="evidence" value="ECO:0007669"/>
    <property type="project" value="TreeGrafter"/>
</dbReference>
<protein>
    <recommendedName>
        <fullName evidence="5">HTH lysR-type domain-containing protein</fullName>
    </recommendedName>
</protein>
<dbReference type="PATRIC" id="fig|659018.3.peg.1885"/>
<evidence type="ECO:0000256" key="2">
    <source>
        <dbReference type="ARBA" id="ARBA00023015"/>
    </source>
</evidence>
<dbReference type="Gene3D" id="1.10.10.10">
    <property type="entry name" value="Winged helix-like DNA-binding domain superfamily/Winged helix DNA-binding domain"/>
    <property type="match status" value="1"/>
</dbReference>
<dbReference type="InterPro" id="IPR058163">
    <property type="entry name" value="LysR-type_TF_proteobact-type"/>
</dbReference>
<feature type="domain" description="HTH lysR-type" evidence="5">
    <location>
        <begin position="6"/>
        <end position="63"/>
    </location>
</feature>
<organism evidence="6 7">
    <name type="scientific">Stenotrophomonas daejeonensis</name>
    <dbReference type="NCBI Taxonomy" id="659018"/>
    <lineage>
        <taxon>Bacteria</taxon>
        <taxon>Pseudomonadati</taxon>
        <taxon>Pseudomonadota</taxon>
        <taxon>Gammaproteobacteria</taxon>
        <taxon>Lysobacterales</taxon>
        <taxon>Lysobacteraceae</taxon>
        <taxon>Stenotrophomonas</taxon>
    </lineage>
</organism>
<evidence type="ECO:0000256" key="3">
    <source>
        <dbReference type="ARBA" id="ARBA00023125"/>
    </source>
</evidence>
<evidence type="ECO:0000256" key="1">
    <source>
        <dbReference type="ARBA" id="ARBA00009437"/>
    </source>
</evidence>
<dbReference type="PANTHER" id="PTHR30537:SF3">
    <property type="entry name" value="TRANSCRIPTIONAL REGULATORY PROTEIN"/>
    <property type="match status" value="1"/>
</dbReference>
<dbReference type="Gene3D" id="3.40.190.290">
    <property type="match status" value="1"/>
</dbReference>
<comment type="caution">
    <text evidence="6">The sequence shown here is derived from an EMBL/GenBank/DDBJ whole genome shotgun (WGS) entry which is preliminary data.</text>
</comment>
<keyword evidence="2" id="KW-0805">Transcription regulation</keyword>
<evidence type="ECO:0000256" key="4">
    <source>
        <dbReference type="ARBA" id="ARBA00023163"/>
    </source>
</evidence>
<accession>A0A0R0DR96</accession>
<dbReference type="STRING" id="659018.ABB34_09330"/>